<protein>
    <submittedName>
        <fullName evidence="5">SNARE domain family protein</fullName>
    </submittedName>
</protein>
<dbReference type="InterPro" id="IPR000727">
    <property type="entry name" value="T_SNARE_dom"/>
</dbReference>
<gene>
    <name evidence="5" type="ORF">FOB60_003173</name>
</gene>
<dbReference type="AlphaFoldDB" id="A0A8X7TAT5"/>
<proteinExistence type="predicted"/>
<keyword evidence="3" id="KW-0472">Membrane</keyword>
<dbReference type="Pfam" id="PF05739">
    <property type="entry name" value="SNARE"/>
    <property type="match status" value="1"/>
</dbReference>
<keyword evidence="3" id="KW-1133">Transmembrane helix</keyword>
<organism evidence="5 6">
    <name type="scientific">Candida parapsilosis</name>
    <name type="common">Yeast</name>
    <dbReference type="NCBI Taxonomy" id="5480"/>
    <lineage>
        <taxon>Eukaryota</taxon>
        <taxon>Fungi</taxon>
        <taxon>Dikarya</taxon>
        <taxon>Ascomycota</taxon>
        <taxon>Saccharomycotina</taxon>
        <taxon>Pichiomycetes</taxon>
        <taxon>Debaryomycetaceae</taxon>
        <taxon>Candida/Lodderomyces clade</taxon>
        <taxon>Candida</taxon>
    </lineage>
</organism>
<sequence length="261" mass="30128">MPLSKKEIKGLLYKIEVAIDEIEESVAERAKLHELSLQPSSNDNKELTNQVHKVIDNFELAKAEAENSKEEDFYDQLRQLSDRYMDIHSSLEDDTDIDAPGFSYVIPCPPKTTTTKAVRFKDDPEEANTSEMMGTQPFQPYRDVPEEEEEEVGVGEEPDSRSNHQMFAEHQQTMMRQDQDLDYLHQSISRQHMMGKDIDQELDEQLIILNDLEQGVDNSSFRLQRATTRLNDFRRMARENGNLTTIVILTIILILLLVVLN</sequence>
<dbReference type="GO" id="GO:0031201">
    <property type="term" value="C:SNARE complex"/>
    <property type="evidence" value="ECO:0007669"/>
    <property type="project" value="TreeGrafter"/>
</dbReference>
<comment type="caution">
    <text evidence="5">The sequence shown here is derived from an EMBL/GenBank/DDBJ whole genome shotgun (WGS) entry which is preliminary data.</text>
</comment>
<evidence type="ECO:0000313" key="5">
    <source>
        <dbReference type="EMBL" id="KAF6052917.1"/>
    </source>
</evidence>
<dbReference type="SUPFAM" id="SSF58038">
    <property type="entry name" value="SNARE fusion complex"/>
    <property type="match status" value="1"/>
</dbReference>
<dbReference type="PANTHER" id="PTHR19957:SF423">
    <property type="entry name" value="SYNTAXIN-8-RELATED"/>
    <property type="match status" value="1"/>
</dbReference>
<dbReference type="GO" id="GO:0000149">
    <property type="term" value="F:SNARE binding"/>
    <property type="evidence" value="ECO:0007669"/>
    <property type="project" value="TreeGrafter"/>
</dbReference>
<evidence type="ECO:0000256" key="3">
    <source>
        <dbReference type="SAM" id="Phobius"/>
    </source>
</evidence>
<dbReference type="PANTHER" id="PTHR19957">
    <property type="entry name" value="SYNTAXIN"/>
    <property type="match status" value="1"/>
</dbReference>
<feature type="compositionally biased region" description="Acidic residues" evidence="2">
    <location>
        <begin position="145"/>
        <end position="157"/>
    </location>
</feature>
<feature type="region of interest" description="Disordered" evidence="2">
    <location>
        <begin position="125"/>
        <end position="162"/>
    </location>
</feature>
<dbReference type="InterPro" id="IPR045242">
    <property type="entry name" value="Syntaxin"/>
</dbReference>
<feature type="coiled-coil region" evidence="1">
    <location>
        <begin position="44"/>
        <end position="80"/>
    </location>
</feature>
<dbReference type="GO" id="GO:0006906">
    <property type="term" value="P:vesicle fusion"/>
    <property type="evidence" value="ECO:0007669"/>
    <property type="project" value="TreeGrafter"/>
</dbReference>
<dbReference type="CDD" id="cd15859">
    <property type="entry name" value="SNARE_SYN8"/>
    <property type="match status" value="1"/>
</dbReference>
<evidence type="ECO:0000313" key="6">
    <source>
        <dbReference type="Proteomes" id="UP000590412"/>
    </source>
</evidence>
<dbReference type="SMART" id="SM00397">
    <property type="entry name" value="t_SNARE"/>
    <property type="match status" value="1"/>
</dbReference>
<dbReference type="Gene3D" id="1.20.5.110">
    <property type="match status" value="1"/>
</dbReference>
<dbReference type="PROSITE" id="PS50192">
    <property type="entry name" value="T_SNARE"/>
    <property type="match status" value="1"/>
</dbReference>
<evidence type="ECO:0000259" key="4">
    <source>
        <dbReference type="PROSITE" id="PS50192"/>
    </source>
</evidence>
<evidence type="ECO:0000256" key="1">
    <source>
        <dbReference type="SAM" id="Coils"/>
    </source>
</evidence>
<dbReference type="GO" id="GO:0005484">
    <property type="term" value="F:SNAP receptor activity"/>
    <property type="evidence" value="ECO:0007669"/>
    <property type="project" value="TreeGrafter"/>
</dbReference>
<evidence type="ECO:0000256" key="2">
    <source>
        <dbReference type="SAM" id="MobiDB-lite"/>
    </source>
</evidence>
<keyword evidence="3" id="KW-0812">Transmembrane</keyword>
<accession>A0A8X7TAT5</accession>
<feature type="transmembrane region" description="Helical" evidence="3">
    <location>
        <begin position="243"/>
        <end position="260"/>
    </location>
</feature>
<dbReference type="GO" id="GO:0006886">
    <property type="term" value="P:intracellular protein transport"/>
    <property type="evidence" value="ECO:0007669"/>
    <property type="project" value="TreeGrafter"/>
</dbReference>
<dbReference type="GO" id="GO:0012505">
    <property type="term" value="C:endomembrane system"/>
    <property type="evidence" value="ECO:0007669"/>
    <property type="project" value="TreeGrafter"/>
</dbReference>
<name>A0A8X7TAT5_CANPA</name>
<reference evidence="5" key="1">
    <citation type="submission" date="2020-03" db="EMBL/GenBank/DDBJ databases">
        <title>FDA dAtabase for Regulatory Grade micrObial Sequences (FDA-ARGOS): Supporting development and validation of Infectious Disease Dx tests.</title>
        <authorList>
            <person name="Campos J."/>
            <person name="Goldberg B."/>
            <person name="Tallon L."/>
            <person name="Sadzewicz L."/>
            <person name="Vavikolanu K."/>
            <person name="Mehta A."/>
            <person name="Aluvathingal J."/>
            <person name="Nadendla S."/>
            <person name="Nandy P."/>
            <person name="Geyer C."/>
            <person name="Yan Y."/>
            <person name="Sichtig H."/>
        </authorList>
    </citation>
    <scope>NUCLEOTIDE SEQUENCE [LARGE SCALE GENOMIC DNA]</scope>
    <source>
        <strain evidence="5">FDAARGOS_652</strain>
    </source>
</reference>
<feature type="domain" description="T-SNARE coiled-coil homology" evidence="4">
    <location>
        <begin position="171"/>
        <end position="233"/>
    </location>
</feature>
<feature type="compositionally biased region" description="Polar residues" evidence="2">
    <location>
        <begin position="129"/>
        <end position="138"/>
    </location>
</feature>
<dbReference type="EMBL" id="JABWAB010000004">
    <property type="protein sequence ID" value="KAF6052917.1"/>
    <property type="molecule type" value="Genomic_DNA"/>
</dbReference>
<dbReference type="Proteomes" id="UP000590412">
    <property type="component" value="Unassembled WGS sequence"/>
</dbReference>
<keyword evidence="1" id="KW-0175">Coiled coil</keyword>
<dbReference type="GO" id="GO:0048278">
    <property type="term" value="P:vesicle docking"/>
    <property type="evidence" value="ECO:0007669"/>
    <property type="project" value="TreeGrafter"/>
</dbReference>